<dbReference type="EMBL" id="JACHXU010000003">
    <property type="protein sequence ID" value="MBB3205412.1"/>
    <property type="molecule type" value="Genomic_DNA"/>
</dbReference>
<evidence type="ECO:0000313" key="2">
    <source>
        <dbReference type="Proteomes" id="UP000536179"/>
    </source>
</evidence>
<sequence>MPQPAPISTMLRVVPNSLLRPWFKGHVPGHADVPWDALGEREISPLLNCLTDLLPSERKDVEVDLQNIRSFACEAGMAAINDTARLFDVQDLMSRVPEELDLNGRAMWIRLNEPEIFAASSTFLKLETCNYWRRRNDVPANLKFAGNVEEHLAIAIGNLLRDDGRGQNVTVERVTRGEMEYFIANPDDYVRCENTHDDSGNLKTIAIRPTVQIIMAYDRAVGSIELSTALQQPRKERIEQIFSEVALGWKLGPFDPNQAYLLDHLKDPTRTLATDPADNIRARIETISMLNPVTNRPLFTGIDRGNPEDTIHRAISEELVASNQQLWELRVKTVEIRFDFPATKFASAGHRKIRISPRTCNLRSLTPDRAEIVQKHLKLWEIDGAANDQSGLASLGA</sequence>
<proteinExistence type="predicted"/>
<comment type="caution">
    <text evidence="1">The sequence shown here is derived from an EMBL/GenBank/DDBJ whole genome shotgun (WGS) entry which is preliminary data.</text>
</comment>
<dbReference type="Proteomes" id="UP000536179">
    <property type="component" value="Unassembled WGS sequence"/>
</dbReference>
<keyword evidence="2" id="KW-1185">Reference proteome</keyword>
<accession>A0A7W5DXH8</accession>
<gene>
    <name evidence="1" type="ORF">FHS27_001212</name>
</gene>
<evidence type="ECO:0000313" key="1">
    <source>
        <dbReference type="EMBL" id="MBB3205412.1"/>
    </source>
</evidence>
<name>A0A7W5DXH8_9BACT</name>
<dbReference type="RefSeq" id="WP_184302898.1">
    <property type="nucleotide sequence ID" value="NZ_JACHXU010000003.1"/>
</dbReference>
<dbReference type="AlphaFoldDB" id="A0A7W5DXH8"/>
<reference evidence="1 2" key="1">
    <citation type="submission" date="2020-08" db="EMBL/GenBank/DDBJ databases">
        <title>Genomic Encyclopedia of Type Strains, Phase III (KMG-III): the genomes of soil and plant-associated and newly described type strains.</title>
        <authorList>
            <person name="Whitman W."/>
        </authorList>
    </citation>
    <scope>NUCLEOTIDE SEQUENCE [LARGE SCALE GENOMIC DNA]</scope>
    <source>
        <strain evidence="1 2">CECT 8075</strain>
    </source>
</reference>
<protein>
    <submittedName>
        <fullName evidence="1">Uncharacterized protein</fullName>
    </submittedName>
</protein>
<organism evidence="1 2">
    <name type="scientific">Aporhodopirellula rubra</name>
    <dbReference type="NCBI Taxonomy" id="980271"/>
    <lineage>
        <taxon>Bacteria</taxon>
        <taxon>Pseudomonadati</taxon>
        <taxon>Planctomycetota</taxon>
        <taxon>Planctomycetia</taxon>
        <taxon>Pirellulales</taxon>
        <taxon>Pirellulaceae</taxon>
        <taxon>Aporhodopirellula</taxon>
    </lineage>
</organism>